<dbReference type="HOGENOM" id="CLU_1686961_0_0_1"/>
<reference evidence="1 2" key="1">
    <citation type="journal article" date="2012" name="BMC Genomics">
        <title>Tools to kill: Genome of one of the most destructive plant pathogenic fungi Macrophomina phaseolina.</title>
        <authorList>
            <person name="Islam M.S."/>
            <person name="Haque M.S."/>
            <person name="Islam M.M."/>
            <person name="Emdad E.M."/>
            <person name="Halim A."/>
            <person name="Hossen Q.M.M."/>
            <person name="Hossain M.Z."/>
            <person name="Ahmed B."/>
            <person name="Rahim S."/>
            <person name="Rahman M.S."/>
            <person name="Alam M.M."/>
            <person name="Hou S."/>
            <person name="Wan X."/>
            <person name="Saito J.A."/>
            <person name="Alam M."/>
        </authorList>
    </citation>
    <scope>NUCLEOTIDE SEQUENCE [LARGE SCALE GENOMIC DNA]</scope>
    <source>
        <strain evidence="1 2">MS6</strain>
    </source>
</reference>
<accession>K2S8E6</accession>
<organism evidence="1 2">
    <name type="scientific">Macrophomina phaseolina (strain MS6)</name>
    <name type="common">Charcoal rot fungus</name>
    <dbReference type="NCBI Taxonomy" id="1126212"/>
    <lineage>
        <taxon>Eukaryota</taxon>
        <taxon>Fungi</taxon>
        <taxon>Dikarya</taxon>
        <taxon>Ascomycota</taxon>
        <taxon>Pezizomycotina</taxon>
        <taxon>Dothideomycetes</taxon>
        <taxon>Dothideomycetes incertae sedis</taxon>
        <taxon>Botryosphaeriales</taxon>
        <taxon>Botryosphaeriaceae</taxon>
        <taxon>Macrophomina</taxon>
    </lineage>
</organism>
<protein>
    <submittedName>
        <fullName evidence="1">Uncharacterized protein</fullName>
    </submittedName>
</protein>
<sequence length="156" mass="16894">MSAVTPGLHLREADHPGRLSQPWLEAKFPHPKRTASGHVSALICCGNRVLGAFLSPWHPRKDITVSATSSRGTRCDIILPKYPWLGPAPNFHGAMASISVTSASMSPTFKFFPRDLTTHEHILHRCRLQAPIAALVAPRTDPLGGGSANSTKAEHH</sequence>
<dbReference type="VEuPathDB" id="FungiDB:MPH_04025"/>
<name>K2S8E6_MACPH</name>
<evidence type="ECO:0000313" key="2">
    <source>
        <dbReference type="Proteomes" id="UP000007129"/>
    </source>
</evidence>
<dbReference type="InParanoid" id="K2S8E6"/>
<dbReference type="Proteomes" id="UP000007129">
    <property type="component" value="Unassembled WGS sequence"/>
</dbReference>
<proteinExistence type="predicted"/>
<evidence type="ECO:0000313" key="1">
    <source>
        <dbReference type="EMBL" id="EKG18679.1"/>
    </source>
</evidence>
<gene>
    <name evidence="1" type="ORF">MPH_04025</name>
</gene>
<comment type="caution">
    <text evidence="1">The sequence shown here is derived from an EMBL/GenBank/DDBJ whole genome shotgun (WGS) entry which is preliminary data.</text>
</comment>
<dbReference type="AlphaFoldDB" id="K2S8E6"/>
<dbReference type="EMBL" id="AHHD01000180">
    <property type="protein sequence ID" value="EKG18679.1"/>
    <property type="molecule type" value="Genomic_DNA"/>
</dbReference>